<evidence type="ECO:0000256" key="1">
    <source>
        <dbReference type="SAM" id="Phobius"/>
    </source>
</evidence>
<feature type="transmembrane region" description="Helical" evidence="1">
    <location>
        <begin position="88"/>
        <end position="108"/>
    </location>
</feature>
<comment type="caution">
    <text evidence="3">The sequence shown here is derived from an EMBL/GenBank/DDBJ whole genome shotgun (WGS) entry which is preliminary data.</text>
</comment>
<evidence type="ECO:0000313" key="3">
    <source>
        <dbReference type="EMBL" id="RAI76302.1"/>
    </source>
</evidence>
<evidence type="ECO:0000259" key="2">
    <source>
        <dbReference type="Pfam" id="PF02517"/>
    </source>
</evidence>
<sequence length="311" mass="35941">MKALWQDLRNHLRTDFRLDLYLATAAWVALLLIVNFYLDLEDSYIDSFQGKPIWPVLYFCLYATAYYGSVWLWTHFHHRPDIWRNREFWLRSGIALIAYSIYAGFYGHSEWSRQIFDGQIYVFAYYCLHNLQSVLTIVLPLYLFYKFADPYPSNFYGMAPKRKGLVLYALMLALMIPLITLASFQPDFLQSYPTYHDTNANEFFGVPEWVTALVYELCYGWDFVPTELLFRGFLVIGMSRVLGHGAVLPMVVWYCSIHFGRPLGEAVSSLFGGYLLGVLALSTRSIWGGLLIHIGIAWGMEIAAFLQGANR</sequence>
<keyword evidence="1" id="KW-0812">Transmembrane</keyword>
<dbReference type="EMBL" id="QLII01000001">
    <property type="protein sequence ID" value="RAI76302.1"/>
    <property type="molecule type" value="Genomic_DNA"/>
</dbReference>
<keyword evidence="1" id="KW-1133">Transmembrane helix</keyword>
<keyword evidence="3" id="KW-0645">Protease</keyword>
<dbReference type="Pfam" id="PF02517">
    <property type="entry name" value="Rce1-like"/>
    <property type="match status" value="1"/>
</dbReference>
<organism evidence="3 4">
    <name type="scientific">Spirosoma telluris</name>
    <dbReference type="NCBI Taxonomy" id="2183553"/>
    <lineage>
        <taxon>Bacteria</taxon>
        <taxon>Pseudomonadati</taxon>
        <taxon>Bacteroidota</taxon>
        <taxon>Cytophagia</taxon>
        <taxon>Cytophagales</taxon>
        <taxon>Cytophagaceae</taxon>
        <taxon>Spirosoma</taxon>
    </lineage>
</organism>
<accession>A0A327NM79</accession>
<feature type="transmembrane region" description="Helical" evidence="1">
    <location>
        <begin position="120"/>
        <end position="144"/>
    </location>
</feature>
<feature type="transmembrane region" description="Helical" evidence="1">
    <location>
        <begin position="262"/>
        <end position="280"/>
    </location>
</feature>
<keyword evidence="3" id="KW-0482">Metalloprotease</keyword>
<keyword evidence="1" id="KW-0472">Membrane</keyword>
<feature type="transmembrane region" description="Helical" evidence="1">
    <location>
        <begin position="286"/>
        <end position="306"/>
    </location>
</feature>
<dbReference type="GO" id="GO:0080120">
    <property type="term" value="P:CAAX-box protein maturation"/>
    <property type="evidence" value="ECO:0007669"/>
    <property type="project" value="UniProtKB-ARBA"/>
</dbReference>
<dbReference type="GO" id="GO:0008237">
    <property type="term" value="F:metallopeptidase activity"/>
    <property type="evidence" value="ECO:0007669"/>
    <property type="project" value="UniProtKB-KW"/>
</dbReference>
<gene>
    <name evidence="3" type="ORF">HMF3257_22830</name>
</gene>
<feature type="transmembrane region" description="Helical" evidence="1">
    <location>
        <begin position="165"/>
        <end position="184"/>
    </location>
</feature>
<feature type="transmembrane region" description="Helical" evidence="1">
    <location>
        <begin position="229"/>
        <end position="255"/>
    </location>
</feature>
<feature type="transmembrane region" description="Helical" evidence="1">
    <location>
        <begin position="20"/>
        <end position="38"/>
    </location>
</feature>
<name>A0A327NM79_9BACT</name>
<keyword evidence="4" id="KW-1185">Reference proteome</keyword>
<dbReference type="RefSeq" id="WP_111345754.1">
    <property type="nucleotide sequence ID" value="NZ_QLII01000001.1"/>
</dbReference>
<feature type="domain" description="CAAX prenyl protease 2/Lysostaphin resistance protein A-like" evidence="2">
    <location>
        <begin position="227"/>
        <end position="296"/>
    </location>
</feature>
<reference evidence="3 4" key="1">
    <citation type="submission" date="2018-06" db="EMBL/GenBank/DDBJ databases">
        <title>Spirosoma sp. HMF3257 Genome sequencing and assembly.</title>
        <authorList>
            <person name="Kang H."/>
            <person name="Cha I."/>
            <person name="Kim H."/>
            <person name="Kang J."/>
            <person name="Joh K."/>
        </authorList>
    </citation>
    <scope>NUCLEOTIDE SEQUENCE [LARGE SCALE GENOMIC DNA]</scope>
    <source>
        <strain evidence="3 4">HMF3257</strain>
    </source>
</reference>
<protein>
    <submittedName>
        <fullName evidence="3">CPBP family intramembrane metalloprotease</fullName>
    </submittedName>
</protein>
<dbReference type="AlphaFoldDB" id="A0A327NM79"/>
<evidence type="ECO:0000313" key="4">
    <source>
        <dbReference type="Proteomes" id="UP000249016"/>
    </source>
</evidence>
<keyword evidence="3" id="KW-0378">Hydrolase</keyword>
<dbReference type="Proteomes" id="UP000249016">
    <property type="component" value="Unassembled WGS sequence"/>
</dbReference>
<proteinExistence type="predicted"/>
<dbReference type="GO" id="GO:0006508">
    <property type="term" value="P:proteolysis"/>
    <property type="evidence" value="ECO:0007669"/>
    <property type="project" value="UniProtKB-KW"/>
</dbReference>
<dbReference type="InterPro" id="IPR003675">
    <property type="entry name" value="Rce1/LyrA-like_dom"/>
</dbReference>
<dbReference type="GO" id="GO:0004175">
    <property type="term" value="F:endopeptidase activity"/>
    <property type="evidence" value="ECO:0007669"/>
    <property type="project" value="UniProtKB-ARBA"/>
</dbReference>
<feature type="transmembrane region" description="Helical" evidence="1">
    <location>
        <begin position="53"/>
        <end position="76"/>
    </location>
</feature>